<dbReference type="PRINTS" id="PR00068">
    <property type="entry name" value="CUZNDISMTASE"/>
</dbReference>
<evidence type="ECO:0000256" key="3">
    <source>
        <dbReference type="ARBA" id="ARBA00022833"/>
    </source>
</evidence>
<comment type="cofactor">
    <cofactor evidence="9">
        <name>Zn(2+)</name>
        <dbReference type="ChEBI" id="CHEBI:29105"/>
    </cofactor>
    <text evidence="9">Binds 1 zinc ion per subunit.</text>
</comment>
<evidence type="ECO:0000256" key="8">
    <source>
        <dbReference type="ARBA" id="ARBA00049204"/>
    </source>
</evidence>
<evidence type="ECO:0000313" key="11">
    <source>
        <dbReference type="EMBL" id="KAL3318162.1"/>
    </source>
</evidence>
<dbReference type="Proteomes" id="UP001626550">
    <property type="component" value="Unassembled WGS sequence"/>
</dbReference>
<evidence type="ECO:0000256" key="4">
    <source>
        <dbReference type="ARBA" id="ARBA00022862"/>
    </source>
</evidence>
<evidence type="ECO:0000256" key="6">
    <source>
        <dbReference type="ARBA" id="ARBA00023008"/>
    </source>
</evidence>
<dbReference type="GO" id="GO:0004784">
    <property type="term" value="F:superoxide dismutase activity"/>
    <property type="evidence" value="ECO:0007669"/>
    <property type="project" value="UniProtKB-EC"/>
</dbReference>
<dbReference type="EC" id="1.15.1.1" evidence="9"/>
<keyword evidence="5 9" id="KW-0560">Oxidoreductase</keyword>
<dbReference type="SUPFAM" id="SSF49329">
    <property type="entry name" value="Cu,Zn superoxide dismutase-like"/>
    <property type="match status" value="1"/>
</dbReference>
<keyword evidence="3 9" id="KW-0862">Zinc</keyword>
<dbReference type="InterPro" id="IPR036423">
    <property type="entry name" value="SOD-like_Cu/Zn_dom_sf"/>
</dbReference>
<keyword evidence="4" id="KW-0049">Antioxidant</keyword>
<reference evidence="11 12" key="1">
    <citation type="submission" date="2024-11" db="EMBL/GenBank/DDBJ databases">
        <title>Adaptive evolution of stress response genes in parasites aligns with host niche diversity.</title>
        <authorList>
            <person name="Hahn C."/>
            <person name="Resl P."/>
        </authorList>
    </citation>
    <scope>NUCLEOTIDE SEQUENCE [LARGE SCALE GENOMIC DNA]</scope>
    <source>
        <strain evidence="11">EGGRZ-B1_66</strain>
        <tissue evidence="11">Body</tissue>
    </source>
</reference>
<dbReference type="InterPro" id="IPR018152">
    <property type="entry name" value="SOD_Cu/Zn_BS"/>
</dbReference>
<dbReference type="PROSITE" id="PS00087">
    <property type="entry name" value="SOD_CU_ZN_1"/>
    <property type="match status" value="1"/>
</dbReference>
<comment type="similarity">
    <text evidence="1 9">Belongs to the Cu-Zn superoxide dismutase family.</text>
</comment>
<organism evidence="11 12">
    <name type="scientific">Cichlidogyrus casuarinus</name>
    <dbReference type="NCBI Taxonomy" id="1844966"/>
    <lineage>
        <taxon>Eukaryota</taxon>
        <taxon>Metazoa</taxon>
        <taxon>Spiralia</taxon>
        <taxon>Lophotrochozoa</taxon>
        <taxon>Platyhelminthes</taxon>
        <taxon>Monogenea</taxon>
        <taxon>Monopisthocotylea</taxon>
        <taxon>Dactylogyridea</taxon>
        <taxon>Ancyrocephalidae</taxon>
        <taxon>Cichlidogyrus</taxon>
    </lineage>
</organism>
<evidence type="ECO:0000313" key="12">
    <source>
        <dbReference type="Proteomes" id="UP001626550"/>
    </source>
</evidence>
<comment type="cofactor">
    <cofactor evidence="9">
        <name>Cu cation</name>
        <dbReference type="ChEBI" id="CHEBI:23378"/>
    </cofactor>
    <text evidence="9">Binds 1 copper ion per subunit.</text>
</comment>
<dbReference type="EMBL" id="JBJKFK010000280">
    <property type="protein sequence ID" value="KAL3318162.1"/>
    <property type="molecule type" value="Genomic_DNA"/>
</dbReference>
<comment type="caution">
    <text evidence="11">The sequence shown here is derived from an EMBL/GenBank/DDBJ whole genome shotgun (WGS) entry which is preliminary data.</text>
</comment>
<keyword evidence="7" id="KW-1015">Disulfide bond</keyword>
<evidence type="ECO:0000256" key="7">
    <source>
        <dbReference type="ARBA" id="ARBA00023157"/>
    </source>
</evidence>
<dbReference type="Gene3D" id="2.60.40.200">
    <property type="entry name" value="Superoxide dismutase, copper/zinc binding domain"/>
    <property type="match status" value="1"/>
</dbReference>
<dbReference type="FunFam" id="2.60.40.200:FF:000003">
    <property type="entry name" value="Superoxide dismutase [Cu-Zn], chloroplastic"/>
    <property type="match status" value="1"/>
</dbReference>
<evidence type="ECO:0000256" key="9">
    <source>
        <dbReference type="RuleBase" id="RU000393"/>
    </source>
</evidence>
<comment type="catalytic activity">
    <reaction evidence="8 9">
        <text>2 superoxide + 2 H(+) = H2O2 + O2</text>
        <dbReference type="Rhea" id="RHEA:20696"/>
        <dbReference type="ChEBI" id="CHEBI:15378"/>
        <dbReference type="ChEBI" id="CHEBI:15379"/>
        <dbReference type="ChEBI" id="CHEBI:16240"/>
        <dbReference type="ChEBI" id="CHEBI:18421"/>
        <dbReference type="EC" id="1.15.1.1"/>
    </reaction>
</comment>
<accession>A0ABD2QFS4</accession>
<feature type="domain" description="Superoxide dismutase copper/zinc binding" evidence="10">
    <location>
        <begin position="12"/>
        <end position="154"/>
    </location>
</feature>
<sequence>MNAVCVLNAGKVSGSVRFTQQAPGEEVDVEVKLSGLEPGKHGFHVHAYGDNTNGCTSAGPHFNPQNVTHGDRTAAIRHVGDLGNVEADANGNVNCKFSDKLISLNGPNSIIGRSLVVHANEDDLGIPKADYNDAKKEESTRTGNAGERIACAVIGICDAPK</sequence>
<dbReference type="AlphaFoldDB" id="A0ABD2QFS4"/>
<dbReference type="GO" id="GO:0046872">
    <property type="term" value="F:metal ion binding"/>
    <property type="evidence" value="ECO:0007669"/>
    <property type="project" value="UniProtKB-KW"/>
</dbReference>
<dbReference type="Pfam" id="PF00080">
    <property type="entry name" value="Sod_Cu"/>
    <property type="match status" value="1"/>
</dbReference>
<evidence type="ECO:0000259" key="10">
    <source>
        <dbReference type="Pfam" id="PF00080"/>
    </source>
</evidence>
<evidence type="ECO:0000256" key="5">
    <source>
        <dbReference type="ARBA" id="ARBA00023002"/>
    </source>
</evidence>
<dbReference type="InterPro" id="IPR024134">
    <property type="entry name" value="SOD_Cu/Zn_/chaperone"/>
</dbReference>
<dbReference type="PROSITE" id="PS00332">
    <property type="entry name" value="SOD_CU_ZN_2"/>
    <property type="match status" value="1"/>
</dbReference>
<comment type="function">
    <text evidence="9">Destroys radicals which are normally produced within the cells and which are toxic to biological systems.</text>
</comment>
<name>A0ABD2QFS4_9PLAT</name>
<dbReference type="InterPro" id="IPR001424">
    <property type="entry name" value="SOD_Cu_Zn_dom"/>
</dbReference>
<keyword evidence="2 9" id="KW-0479">Metal-binding</keyword>
<gene>
    <name evidence="11" type="primary">SOD1_2</name>
    <name evidence="11" type="ORF">Ciccas_003175</name>
</gene>
<keyword evidence="6 9" id="KW-0186">Copper</keyword>
<proteinExistence type="inferred from homology"/>
<dbReference type="PANTHER" id="PTHR10003">
    <property type="entry name" value="SUPEROXIDE DISMUTASE CU-ZN -RELATED"/>
    <property type="match status" value="1"/>
</dbReference>
<dbReference type="CDD" id="cd00305">
    <property type="entry name" value="Cu-Zn_Superoxide_Dismutase"/>
    <property type="match status" value="1"/>
</dbReference>
<protein>
    <recommendedName>
        <fullName evidence="9">Superoxide dismutase [Cu-Zn]</fullName>
        <ecNumber evidence="9">1.15.1.1</ecNumber>
    </recommendedName>
</protein>
<keyword evidence="12" id="KW-1185">Reference proteome</keyword>
<evidence type="ECO:0000256" key="2">
    <source>
        <dbReference type="ARBA" id="ARBA00022723"/>
    </source>
</evidence>
<evidence type="ECO:0000256" key="1">
    <source>
        <dbReference type="ARBA" id="ARBA00010457"/>
    </source>
</evidence>